<evidence type="ECO:0000256" key="1">
    <source>
        <dbReference type="SAM" id="MobiDB-lite"/>
    </source>
</evidence>
<proteinExistence type="predicted"/>
<comment type="caution">
    <text evidence="3">The sequence shown here is derived from an EMBL/GenBank/DDBJ whole genome shotgun (WGS) entry which is preliminary data.</text>
</comment>
<protein>
    <recommendedName>
        <fullName evidence="5">Lipoprotein</fullName>
    </recommendedName>
</protein>
<dbReference type="RefSeq" id="WP_064042086.1">
    <property type="nucleotide sequence ID" value="NZ_LUUJ01000112.1"/>
</dbReference>
<feature type="compositionally biased region" description="Basic and acidic residues" evidence="1">
    <location>
        <begin position="133"/>
        <end position="146"/>
    </location>
</feature>
<accession>A0A177N290</accession>
<evidence type="ECO:0000313" key="3">
    <source>
        <dbReference type="EMBL" id="OAI12088.1"/>
    </source>
</evidence>
<dbReference type="PROSITE" id="PS51257">
    <property type="entry name" value="PROKAR_LIPOPROTEIN"/>
    <property type="match status" value="1"/>
</dbReference>
<feature type="region of interest" description="Disordered" evidence="1">
    <location>
        <begin position="126"/>
        <end position="146"/>
    </location>
</feature>
<dbReference type="AlphaFoldDB" id="A0A177N290"/>
<feature type="chain" id="PRO_5008068716" description="Lipoprotein" evidence="2">
    <location>
        <begin position="21"/>
        <end position="146"/>
    </location>
</feature>
<gene>
    <name evidence="3" type="ORF">A1507_19040</name>
</gene>
<organism evidence="3 4">
    <name type="scientific">Methylomonas koyamae</name>
    <dbReference type="NCBI Taxonomy" id="702114"/>
    <lineage>
        <taxon>Bacteria</taxon>
        <taxon>Pseudomonadati</taxon>
        <taxon>Pseudomonadota</taxon>
        <taxon>Gammaproteobacteria</taxon>
        <taxon>Methylococcales</taxon>
        <taxon>Methylococcaceae</taxon>
        <taxon>Methylomonas</taxon>
    </lineage>
</organism>
<dbReference type="OrthoDB" id="5574156at2"/>
<dbReference type="NCBIfam" id="NF033171">
    <property type="entry name" value="lipo_LIC11139"/>
    <property type="match status" value="1"/>
</dbReference>
<feature type="region of interest" description="Disordered" evidence="1">
    <location>
        <begin position="33"/>
        <end position="57"/>
    </location>
</feature>
<feature type="compositionally biased region" description="Low complexity" evidence="1">
    <location>
        <begin position="33"/>
        <end position="53"/>
    </location>
</feature>
<name>A0A177N290_9GAMM</name>
<evidence type="ECO:0008006" key="5">
    <source>
        <dbReference type="Google" id="ProtNLM"/>
    </source>
</evidence>
<dbReference type="EMBL" id="LUUJ01000112">
    <property type="protein sequence ID" value="OAI12088.1"/>
    <property type="molecule type" value="Genomic_DNA"/>
</dbReference>
<keyword evidence="2" id="KW-0732">Signal</keyword>
<sequence>MTRFTLAKFAALLLSGSLLGACSFSTSSESAFDSSKGLFDSASSPFASSSDSSGDAKEKYESDVADYTADFVTSSSGTLDSFRVRLGELAEKHGITDWENDRYTYLGIGRGLRQAKLGKPQISAFSESLSRNDPMKKQAIEDGLKK</sequence>
<reference evidence="3 4" key="1">
    <citation type="submission" date="2016-03" db="EMBL/GenBank/DDBJ databases">
        <authorList>
            <person name="Ploux O."/>
        </authorList>
    </citation>
    <scope>NUCLEOTIDE SEQUENCE [LARGE SCALE GENOMIC DNA]</scope>
    <source>
        <strain evidence="3 4">R-45378</strain>
    </source>
</reference>
<feature type="signal peptide" evidence="2">
    <location>
        <begin position="1"/>
        <end position="20"/>
    </location>
</feature>
<evidence type="ECO:0000313" key="4">
    <source>
        <dbReference type="Proteomes" id="UP000077857"/>
    </source>
</evidence>
<evidence type="ECO:0000256" key="2">
    <source>
        <dbReference type="SAM" id="SignalP"/>
    </source>
</evidence>
<dbReference type="Proteomes" id="UP000077857">
    <property type="component" value="Unassembled WGS sequence"/>
</dbReference>